<dbReference type="PANTHER" id="PTHR43808:SF31">
    <property type="entry name" value="N-ACETYL-L-CITRULLINE DEACETYLASE"/>
    <property type="match status" value="1"/>
</dbReference>
<dbReference type="InterPro" id="IPR050072">
    <property type="entry name" value="Peptidase_M20A"/>
</dbReference>
<dbReference type="FunCoup" id="A0A420WKY2">
    <property type="interactions" value="245"/>
</dbReference>
<evidence type="ECO:0000313" key="5">
    <source>
        <dbReference type="EMBL" id="RKQ71683.1"/>
    </source>
</evidence>
<keyword evidence="1" id="KW-0479">Metal-binding</keyword>
<sequence length="368" mass="39802">MNTSLETTLGFLEALIRFDTRNGTGDEPACVDWLAERLGTFNPDKLIVDRVSRSRGKSDSAYVLAIWGQPDLILNVHIDTVPSGEGWLADPLIMRRGDDRVTGLGACDIKGAAACILSALSRGEAKNLAVLFSGDEEQGSEIMPAIISAGHLNAVKAAIVCEPTGGKVGKRHRGMLAVQADFHGPGGHSSLADEIDAPLLKAARLASKIGEYGEANRTVGVDPFKGLCTNIGDIKSDGAYNVIPTSASLWVSMRPPPGVKVQTIESAIYDMAQGMDAELDTLVAFEAFETLDVDYFKGFFQGIDFIDLPYWTEAAMMSEFGINTVVFGPGYIEQAHKPEEWVSLEQLEKATQFFETVIGSEREQRRAL</sequence>
<evidence type="ECO:0000259" key="4">
    <source>
        <dbReference type="Pfam" id="PF07687"/>
    </source>
</evidence>
<dbReference type="GO" id="GO:0046872">
    <property type="term" value="F:metal ion binding"/>
    <property type="evidence" value="ECO:0007669"/>
    <property type="project" value="UniProtKB-KW"/>
</dbReference>
<dbReference type="AlphaFoldDB" id="A0A420WKY2"/>
<dbReference type="SUPFAM" id="SSF53187">
    <property type="entry name" value="Zn-dependent exopeptidases"/>
    <property type="match status" value="1"/>
</dbReference>
<name>A0A420WKY2_9PROT</name>
<dbReference type="InterPro" id="IPR011650">
    <property type="entry name" value="Peptidase_M20_dimer"/>
</dbReference>
<dbReference type="PANTHER" id="PTHR43808">
    <property type="entry name" value="ACETYLORNITHINE DEACETYLASE"/>
    <property type="match status" value="1"/>
</dbReference>
<dbReference type="Gene3D" id="3.30.70.360">
    <property type="match status" value="1"/>
</dbReference>
<accession>A0A420WKY2</accession>
<proteinExistence type="predicted"/>
<feature type="domain" description="Peptidase M20 dimerisation" evidence="4">
    <location>
        <begin position="172"/>
        <end position="272"/>
    </location>
</feature>
<keyword evidence="3" id="KW-0170">Cobalt</keyword>
<dbReference type="GO" id="GO:0008777">
    <property type="term" value="F:acetylornithine deacetylase activity"/>
    <property type="evidence" value="ECO:0007669"/>
    <property type="project" value="TreeGrafter"/>
</dbReference>
<dbReference type="Pfam" id="PF07687">
    <property type="entry name" value="M20_dimer"/>
    <property type="match status" value="1"/>
</dbReference>
<protein>
    <submittedName>
        <fullName evidence="5">N-acetylcitrulline deacetylase</fullName>
    </submittedName>
</protein>
<dbReference type="EMBL" id="RBII01000001">
    <property type="protein sequence ID" value="RKQ71683.1"/>
    <property type="molecule type" value="Genomic_DNA"/>
</dbReference>
<gene>
    <name evidence="5" type="ORF">DES40_1010</name>
</gene>
<dbReference type="RefSeq" id="WP_170144889.1">
    <property type="nucleotide sequence ID" value="NZ_RBII01000001.1"/>
</dbReference>
<evidence type="ECO:0000256" key="2">
    <source>
        <dbReference type="ARBA" id="ARBA00022801"/>
    </source>
</evidence>
<reference evidence="5 6" key="1">
    <citation type="submission" date="2018-10" db="EMBL/GenBank/DDBJ databases">
        <title>Genomic Encyclopedia of Type Strains, Phase IV (KMG-IV): sequencing the most valuable type-strain genomes for metagenomic binning, comparative biology and taxonomic classification.</title>
        <authorList>
            <person name="Goeker M."/>
        </authorList>
    </citation>
    <scope>NUCLEOTIDE SEQUENCE [LARGE SCALE GENOMIC DNA]</scope>
    <source>
        <strain evidence="5 6">DSM 22008</strain>
    </source>
</reference>
<dbReference type="SUPFAM" id="SSF55031">
    <property type="entry name" value="Bacterial exopeptidase dimerisation domain"/>
    <property type="match status" value="1"/>
</dbReference>
<evidence type="ECO:0000256" key="3">
    <source>
        <dbReference type="ARBA" id="ARBA00023285"/>
    </source>
</evidence>
<keyword evidence="6" id="KW-1185">Reference proteome</keyword>
<evidence type="ECO:0000313" key="6">
    <source>
        <dbReference type="Proteomes" id="UP000282211"/>
    </source>
</evidence>
<dbReference type="Proteomes" id="UP000282211">
    <property type="component" value="Unassembled WGS sequence"/>
</dbReference>
<evidence type="ECO:0000256" key="1">
    <source>
        <dbReference type="ARBA" id="ARBA00022723"/>
    </source>
</evidence>
<dbReference type="InterPro" id="IPR036264">
    <property type="entry name" value="Bact_exopeptidase_dim_dom"/>
</dbReference>
<keyword evidence="2" id="KW-0378">Hydrolase</keyword>
<dbReference type="InterPro" id="IPR002933">
    <property type="entry name" value="Peptidase_M20"/>
</dbReference>
<comment type="caution">
    <text evidence="5">The sequence shown here is derived from an EMBL/GenBank/DDBJ whole genome shotgun (WGS) entry which is preliminary data.</text>
</comment>
<dbReference type="GO" id="GO:0006526">
    <property type="term" value="P:L-arginine biosynthetic process"/>
    <property type="evidence" value="ECO:0007669"/>
    <property type="project" value="TreeGrafter"/>
</dbReference>
<dbReference type="InParanoid" id="A0A420WKY2"/>
<dbReference type="Gene3D" id="3.40.630.10">
    <property type="entry name" value="Zn peptidases"/>
    <property type="match status" value="1"/>
</dbReference>
<dbReference type="Pfam" id="PF01546">
    <property type="entry name" value="Peptidase_M20"/>
    <property type="match status" value="1"/>
</dbReference>
<organism evidence="5 6">
    <name type="scientific">Litorimonas taeanensis</name>
    <dbReference type="NCBI Taxonomy" id="568099"/>
    <lineage>
        <taxon>Bacteria</taxon>
        <taxon>Pseudomonadati</taxon>
        <taxon>Pseudomonadota</taxon>
        <taxon>Alphaproteobacteria</taxon>
        <taxon>Maricaulales</taxon>
        <taxon>Robiginitomaculaceae</taxon>
    </lineage>
</organism>